<name>A0ABU2Z5W7_9ACTN</name>
<organism evidence="2 3">
    <name type="scientific">Streptomyces gottesmaniae</name>
    <dbReference type="NCBI Taxonomy" id="3075518"/>
    <lineage>
        <taxon>Bacteria</taxon>
        <taxon>Bacillati</taxon>
        <taxon>Actinomycetota</taxon>
        <taxon>Actinomycetes</taxon>
        <taxon>Kitasatosporales</taxon>
        <taxon>Streptomycetaceae</taxon>
        <taxon>Streptomyces</taxon>
    </lineage>
</organism>
<sequence length="73" mass="7907">MNSPLPASSRTPQDPAAEHLKHRREAIAALGHELRLLVDAIVRTEASPETPHRLADGQGRTAQYVKAAFAALE</sequence>
<keyword evidence="3" id="KW-1185">Reference proteome</keyword>
<dbReference type="EMBL" id="JAVRFJ010000034">
    <property type="protein sequence ID" value="MDT0571988.1"/>
    <property type="molecule type" value="Genomic_DNA"/>
</dbReference>
<protein>
    <submittedName>
        <fullName evidence="2">Uncharacterized protein</fullName>
    </submittedName>
</protein>
<dbReference type="RefSeq" id="WP_033530910.1">
    <property type="nucleotide sequence ID" value="NZ_JAVRFJ010000034.1"/>
</dbReference>
<evidence type="ECO:0000256" key="1">
    <source>
        <dbReference type="SAM" id="MobiDB-lite"/>
    </source>
</evidence>
<accession>A0ABU2Z5W7</accession>
<reference evidence="2" key="1">
    <citation type="submission" date="2024-05" db="EMBL/GenBank/DDBJ databases">
        <title>30 novel species of actinomycetes from the DSMZ collection.</title>
        <authorList>
            <person name="Nouioui I."/>
        </authorList>
    </citation>
    <scope>NUCLEOTIDE SEQUENCE</scope>
    <source>
        <strain evidence="2">DSM 3412</strain>
    </source>
</reference>
<comment type="caution">
    <text evidence="2">The sequence shown here is derived from an EMBL/GenBank/DDBJ whole genome shotgun (WGS) entry which is preliminary data.</text>
</comment>
<dbReference type="Proteomes" id="UP001180737">
    <property type="component" value="Unassembled WGS sequence"/>
</dbReference>
<evidence type="ECO:0000313" key="3">
    <source>
        <dbReference type="Proteomes" id="UP001180737"/>
    </source>
</evidence>
<gene>
    <name evidence="2" type="ORF">RM704_31815</name>
</gene>
<evidence type="ECO:0000313" key="2">
    <source>
        <dbReference type="EMBL" id="MDT0571988.1"/>
    </source>
</evidence>
<feature type="compositionally biased region" description="Polar residues" evidence="1">
    <location>
        <begin position="1"/>
        <end position="12"/>
    </location>
</feature>
<feature type="region of interest" description="Disordered" evidence="1">
    <location>
        <begin position="1"/>
        <end position="20"/>
    </location>
</feature>
<proteinExistence type="predicted"/>